<feature type="transmembrane region" description="Helical" evidence="8">
    <location>
        <begin position="84"/>
        <end position="108"/>
    </location>
</feature>
<keyword evidence="10" id="KW-1185">Reference proteome</keyword>
<dbReference type="InterPro" id="IPR026392">
    <property type="entry name" value="Exo/Archaeosortase_dom"/>
</dbReference>
<proteinExistence type="predicted"/>
<feature type="transmembrane region" description="Helical" evidence="8">
    <location>
        <begin position="154"/>
        <end position="172"/>
    </location>
</feature>
<dbReference type="NCBIfam" id="TIGR04178">
    <property type="entry name" value="exo_archaeo"/>
    <property type="match status" value="1"/>
</dbReference>
<keyword evidence="6 8" id="KW-1133">Transmembrane helix</keyword>
<dbReference type="InterPro" id="IPR019127">
    <property type="entry name" value="Exosortase"/>
</dbReference>
<protein>
    <submittedName>
        <fullName evidence="9">Exosortase family protein XrtF</fullName>
    </submittedName>
</protein>
<keyword evidence="3" id="KW-0645">Protease</keyword>
<dbReference type="NCBIfam" id="TIGR04128">
    <property type="entry name" value="exoso_Fjoh_1448"/>
    <property type="match status" value="1"/>
</dbReference>
<reference evidence="10" key="1">
    <citation type="submission" date="2023-07" db="EMBL/GenBank/DDBJ databases">
        <title>Isolating and identifying novel microbial strains from the Mariana Trench.</title>
        <authorList>
            <person name="Fu H."/>
        </authorList>
    </citation>
    <scope>NUCLEOTIDE SEQUENCE [LARGE SCALE GENOMIC DNA]</scope>
    <source>
        <strain evidence="10">T-y2</strain>
    </source>
</reference>
<evidence type="ECO:0000256" key="7">
    <source>
        <dbReference type="ARBA" id="ARBA00023136"/>
    </source>
</evidence>
<evidence type="ECO:0000256" key="8">
    <source>
        <dbReference type="SAM" id="Phobius"/>
    </source>
</evidence>
<dbReference type="Pfam" id="PF09721">
    <property type="entry name" value="Exosortase_EpsH"/>
    <property type="match status" value="1"/>
</dbReference>
<evidence type="ECO:0000313" key="9">
    <source>
        <dbReference type="EMBL" id="MDT0293992.1"/>
    </source>
</evidence>
<evidence type="ECO:0000256" key="5">
    <source>
        <dbReference type="ARBA" id="ARBA00022801"/>
    </source>
</evidence>
<organism evidence="9 10">
    <name type="scientific">Mesonia ostreae</name>
    <dbReference type="NCBI Taxonomy" id="861110"/>
    <lineage>
        <taxon>Bacteria</taxon>
        <taxon>Pseudomonadati</taxon>
        <taxon>Bacteroidota</taxon>
        <taxon>Flavobacteriia</taxon>
        <taxon>Flavobacteriales</taxon>
        <taxon>Flavobacteriaceae</taxon>
        <taxon>Mesonia</taxon>
    </lineage>
</organism>
<comment type="caution">
    <text evidence="9">The sequence shown here is derived from an EMBL/GenBank/DDBJ whole genome shotgun (WGS) entry which is preliminary data.</text>
</comment>
<keyword evidence="5" id="KW-0378">Hydrolase</keyword>
<dbReference type="InterPro" id="IPR026323">
    <property type="entry name" value="Exosortase-related_prot_XrtF"/>
</dbReference>
<evidence type="ECO:0000256" key="6">
    <source>
        <dbReference type="ARBA" id="ARBA00022989"/>
    </source>
</evidence>
<sequence>MRELIKKNKSVVKFLFLFGGSYLILALGYQAYLSYFSSEKYYPDYVTHLVSHQSKYFAETLGYDVVITPHPTDLSMKFILNNDYVARIVEGCNAISVMILFVAFIIAFHSSFKKTFLFGLAGATLIYGLNIIRVALLCIGIHEYPEYAPFLHDIIFPGFIYGLVFLLWMLWVRMNSNRKTEDS</sequence>
<name>A0ABU2KH07_9FLAO</name>
<dbReference type="RefSeq" id="WP_311400947.1">
    <property type="nucleotide sequence ID" value="NZ_JAVRBG010000004.1"/>
</dbReference>
<dbReference type="Proteomes" id="UP001182991">
    <property type="component" value="Unassembled WGS sequence"/>
</dbReference>
<feature type="transmembrane region" description="Helical" evidence="8">
    <location>
        <begin position="115"/>
        <end position="142"/>
    </location>
</feature>
<accession>A0ABU2KH07</accession>
<keyword evidence="4 8" id="KW-0812">Transmembrane</keyword>
<keyword evidence="7 8" id="KW-0472">Membrane</keyword>
<dbReference type="EMBL" id="JAVRBG010000004">
    <property type="protein sequence ID" value="MDT0293992.1"/>
    <property type="molecule type" value="Genomic_DNA"/>
</dbReference>
<evidence type="ECO:0000256" key="2">
    <source>
        <dbReference type="ARBA" id="ARBA00022475"/>
    </source>
</evidence>
<gene>
    <name evidence="9" type="primary">xrtF</name>
    <name evidence="9" type="ORF">RLT85_05035</name>
</gene>
<evidence type="ECO:0000313" key="10">
    <source>
        <dbReference type="Proteomes" id="UP001182991"/>
    </source>
</evidence>
<evidence type="ECO:0000256" key="3">
    <source>
        <dbReference type="ARBA" id="ARBA00022670"/>
    </source>
</evidence>
<feature type="transmembrane region" description="Helical" evidence="8">
    <location>
        <begin position="12"/>
        <end position="32"/>
    </location>
</feature>
<evidence type="ECO:0000256" key="4">
    <source>
        <dbReference type="ARBA" id="ARBA00022692"/>
    </source>
</evidence>
<keyword evidence="2" id="KW-1003">Cell membrane</keyword>
<evidence type="ECO:0000256" key="1">
    <source>
        <dbReference type="ARBA" id="ARBA00004651"/>
    </source>
</evidence>
<comment type="subcellular location">
    <subcellularLocation>
        <location evidence="1">Cell membrane</location>
        <topology evidence="1">Multi-pass membrane protein</topology>
    </subcellularLocation>
</comment>